<dbReference type="InterPro" id="IPR000238">
    <property type="entry name" value="RbfA"/>
</dbReference>
<proteinExistence type="inferred from homology"/>
<dbReference type="PANTHER" id="PTHR33515:SF1">
    <property type="entry name" value="RIBOSOME-BINDING FACTOR A, CHLOROPLASTIC-RELATED"/>
    <property type="match status" value="1"/>
</dbReference>
<feature type="region of interest" description="Disordered" evidence="3">
    <location>
        <begin position="121"/>
        <end position="144"/>
    </location>
</feature>
<dbReference type="InterPro" id="IPR015946">
    <property type="entry name" value="KH_dom-like_a/b"/>
</dbReference>
<evidence type="ECO:0000313" key="4">
    <source>
        <dbReference type="EMBL" id="MBK5927299.1"/>
    </source>
</evidence>
<dbReference type="GO" id="GO:0005829">
    <property type="term" value="C:cytosol"/>
    <property type="evidence" value="ECO:0007669"/>
    <property type="project" value="TreeGrafter"/>
</dbReference>
<reference evidence="4" key="1">
    <citation type="submission" date="2017-05" db="EMBL/GenBank/DDBJ databases">
        <authorList>
            <person name="Imhoff J.F."/>
            <person name="Rahn T."/>
            <person name="Kuenzel S."/>
            <person name="Neulinger S.C."/>
        </authorList>
    </citation>
    <scope>NUCLEOTIDE SEQUENCE</scope>
    <source>
        <strain evidence="4">LMG 28126</strain>
    </source>
</reference>
<evidence type="ECO:0000256" key="3">
    <source>
        <dbReference type="SAM" id="MobiDB-lite"/>
    </source>
</evidence>
<gene>
    <name evidence="2" type="primary">rbfA</name>
    <name evidence="4" type="ORF">CCR87_08145</name>
</gene>
<sequence length="144" mass="15875">MARDRFSPGKGPTQRQLRIGELIRRRLAEVLARGEVHDSDLNTLSITVGEVRMSPDLKVATAFVMPLGGKGLDVALAALARNQGELRHHIGGVLSTKYTPQLRFRPDETFDQIDATRRMFSDPTVQRDIAAPSDGDDPEGPESR</sequence>
<comment type="subunit">
    <text evidence="2">Monomer. Binds 30S ribosomal subunits, but not 50S ribosomal subunits or 70S ribosomes.</text>
</comment>
<evidence type="ECO:0000256" key="2">
    <source>
        <dbReference type="HAMAP-Rule" id="MF_00003"/>
    </source>
</evidence>
<dbReference type="Proteomes" id="UP000706333">
    <property type="component" value="Unassembled WGS sequence"/>
</dbReference>
<dbReference type="GO" id="GO:0043024">
    <property type="term" value="F:ribosomal small subunit binding"/>
    <property type="evidence" value="ECO:0007669"/>
    <property type="project" value="TreeGrafter"/>
</dbReference>
<evidence type="ECO:0000256" key="1">
    <source>
        <dbReference type="ARBA" id="ARBA00022517"/>
    </source>
</evidence>
<keyword evidence="5" id="KW-1185">Reference proteome</keyword>
<dbReference type="EMBL" id="NHSD01000229">
    <property type="protein sequence ID" value="MBK5927299.1"/>
    <property type="molecule type" value="Genomic_DNA"/>
</dbReference>
<accession>A0A934WIY6</accession>
<dbReference type="Gene3D" id="3.30.300.20">
    <property type="match status" value="1"/>
</dbReference>
<dbReference type="SUPFAM" id="SSF89919">
    <property type="entry name" value="Ribosome-binding factor A, RbfA"/>
    <property type="match status" value="1"/>
</dbReference>
<dbReference type="RefSeq" id="WP_201157063.1">
    <property type="nucleotide sequence ID" value="NZ_NHSD01000229.1"/>
</dbReference>
<feature type="compositionally biased region" description="Acidic residues" evidence="3">
    <location>
        <begin position="134"/>
        <end position="144"/>
    </location>
</feature>
<organism evidence="4 5">
    <name type="scientific">Rhodobaculum claviforme</name>
    <dbReference type="NCBI Taxonomy" id="1549854"/>
    <lineage>
        <taxon>Bacteria</taxon>
        <taxon>Pseudomonadati</taxon>
        <taxon>Pseudomonadota</taxon>
        <taxon>Alphaproteobacteria</taxon>
        <taxon>Rhodobacterales</taxon>
        <taxon>Paracoccaceae</taxon>
        <taxon>Rhodobaculum</taxon>
    </lineage>
</organism>
<dbReference type="PANTHER" id="PTHR33515">
    <property type="entry name" value="RIBOSOME-BINDING FACTOR A, CHLOROPLASTIC-RELATED"/>
    <property type="match status" value="1"/>
</dbReference>
<comment type="function">
    <text evidence="2">One of several proteins that assist in the late maturation steps of the functional core of the 30S ribosomal subunit. Associates with free 30S ribosomal subunits (but not with 30S subunits that are part of 70S ribosomes or polysomes). Required for efficient processing of 16S rRNA. May interact with the 5'-terminal helix region of 16S rRNA.</text>
</comment>
<dbReference type="NCBIfam" id="NF001802">
    <property type="entry name" value="PRK00521.2-5"/>
    <property type="match status" value="1"/>
</dbReference>
<dbReference type="HAMAP" id="MF_00003">
    <property type="entry name" value="RbfA"/>
    <property type="match status" value="1"/>
</dbReference>
<comment type="caution">
    <text evidence="4">The sequence shown here is derived from an EMBL/GenBank/DDBJ whole genome shotgun (WGS) entry which is preliminary data.</text>
</comment>
<protein>
    <recommendedName>
        <fullName evidence="2">Ribosome-binding factor A</fullName>
    </recommendedName>
</protein>
<evidence type="ECO:0000313" key="5">
    <source>
        <dbReference type="Proteomes" id="UP000706333"/>
    </source>
</evidence>
<comment type="subcellular location">
    <subcellularLocation>
        <location evidence="2">Cytoplasm</location>
    </subcellularLocation>
</comment>
<dbReference type="AlphaFoldDB" id="A0A934WIY6"/>
<dbReference type="Pfam" id="PF02033">
    <property type="entry name" value="RBFA"/>
    <property type="match status" value="1"/>
</dbReference>
<keyword evidence="1 2" id="KW-0690">Ribosome biogenesis</keyword>
<name>A0A934WIY6_9RHOB</name>
<comment type="similarity">
    <text evidence="2">Belongs to the RbfA family.</text>
</comment>
<keyword evidence="2" id="KW-0963">Cytoplasm</keyword>
<dbReference type="GO" id="GO:0030490">
    <property type="term" value="P:maturation of SSU-rRNA"/>
    <property type="evidence" value="ECO:0007669"/>
    <property type="project" value="UniProtKB-UniRule"/>
</dbReference>
<dbReference type="InterPro" id="IPR023799">
    <property type="entry name" value="RbfA_dom_sf"/>
</dbReference>
<reference evidence="4" key="2">
    <citation type="journal article" date="2020" name="Microorganisms">
        <title>Osmotic Adaptation and Compatible Solute Biosynthesis of Phototrophic Bacteria as Revealed from Genome Analyses.</title>
        <authorList>
            <person name="Imhoff J.F."/>
            <person name="Rahn T."/>
            <person name="Kunzel S."/>
            <person name="Keller A."/>
            <person name="Neulinger S.C."/>
        </authorList>
    </citation>
    <scope>NUCLEOTIDE SEQUENCE</scope>
    <source>
        <strain evidence="4">LMG 28126</strain>
    </source>
</reference>